<keyword evidence="8" id="KW-1185">Reference proteome</keyword>
<dbReference type="Proteomes" id="UP000295341">
    <property type="component" value="Unassembled WGS sequence"/>
</dbReference>
<dbReference type="Gene3D" id="1.10.357.10">
    <property type="entry name" value="Tetracycline Repressor, domain 2"/>
    <property type="match status" value="1"/>
</dbReference>
<dbReference type="SUPFAM" id="SSF48498">
    <property type="entry name" value="Tetracyclin repressor-like, C-terminal domain"/>
    <property type="match status" value="1"/>
</dbReference>
<dbReference type="RefSeq" id="WP_136249417.1">
    <property type="nucleotide sequence ID" value="NZ_MWIN01000040.1"/>
</dbReference>
<dbReference type="InterPro" id="IPR001647">
    <property type="entry name" value="HTH_TetR"/>
</dbReference>
<dbReference type="PANTHER" id="PTHR47506">
    <property type="entry name" value="TRANSCRIPTIONAL REGULATORY PROTEIN"/>
    <property type="match status" value="1"/>
</dbReference>
<evidence type="ECO:0000313" key="7">
    <source>
        <dbReference type="EMBL" id="TDU25718.1"/>
    </source>
</evidence>
<dbReference type="GO" id="GO:0003677">
    <property type="term" value="F:DNA binding"/>
    <property type="evidence" value="ECO:0007669"/>
    <property type="project" value="UniProtKB-UniRule"/>
</dbReference>
<dbReference type="EMBL" id="SOBT01000011">
    <property type="protein sequence ID" value="TDU25718.1"/>
    <property type="molecule type" value="Genomic_DNA"/>
</dbReference>
<dbReference type="Gene3D" id="1.10.10.60">
    <property type="entry name" value="Homeodomain-like"/>
    <property type="match status" value="1"/>
</dbReference>
<keyword evidence="3" id="KW-0804">Transcription</keyword>
<evidence type="ECO:0000256" key="5">
    <source>
        <dbReference type="SAM" id="MobiDB-lite"/>
    </source>
</evidence>
<protein>
    <submittedName>
        <fullName evidence="7">TetR family transcriptional regulator</fullName>
    </submittedName>
</protein>
<dbReference type="PROSITE" id="PS50977">
    <property type="entry name" value="HTH_TETR_2"/>
    <property type="match status" value="1"/>
</dbReference>
<keyword evidence="1" id="KW-0805">Transcription regulation</keyword>
<keyword evidence="2 4" id="KW-0238">DNA-binding</keyword>
<evidence type="ECO:0000259" key="6">
    <source>
        <dbReference type="PROSITE" id="PS50977"/>
    </source>
</evidence>
<dbReference type="OrthoDB" id="9798857at2"/>
<evidence type="ECO:0000256" key="3">
    <source>
        <dbReference type="ARBA" id="ARBA00023163"/>
    </source>
</evidence>
<comment type="caution">
    <text evidence="7">The sequence shown here is derived from an EMBL/GenBank/DDBJ whole genome shotgun (WGS) entry which is preliminary data.</text>
</comment>
<dbReference type="PANTHER" id="PTHR47506:SF7">
    <property type="entry name" value="TRANSCRIPTIONAL REGULATORY PROTEIN"/>
    <property type="match status" value="1"/>
</dbReference>
<feature type="region of interest" description="Disordered" evidence="5">
    <location>
        <begin position="179"/>
        <end position="213"/>
    </location>
</feature>
<dbReference type="SUPFAM" id="SSF46689">
    <property type="entry name" value="Homeodomain-like"/>
    <property type="match status" value="1"/>
</dbReference>
<feature type="DNA-binding region" description="H-T-H motif" evidence="4">
    <location>
        <begin position="32"/>
        <end position="51"/>
    </location>
</feature>
<feature type="compositionally biased region" description="Basic residues" evidence="5">
    <location>
        <begin position="200"/>
        <end position="213"/>
    </location>
</feature>
<evidence type="ECO:0000313" key="8">
    <source>
        <dbReference type="Proteomes" id="UP000295341"/>
    </source>
</evidence>
<accession>A0A4R7NX89</accession>
<dbReference type="AlphaFoldDB" id="A0A4R7NX89"/>
<evidence type="ECO:0000256" key="4">
    <source>
        <dbReference type="PROSITE-ProRule" id="PRU00335"/>
    </source>
</evidence>
<gene>
    <name evidence="7" type="ORF">DFR24_4163</name>
</gene>
<dbReference type="Pfam" id="PF00440">
    <property type="entry name" value="TetR_N"/>
    <property type="match status" value="1"/>
</dbReference>
<sequence length="213" mass="22837">MRYPASHKTTTRERILDEAGQLAKERGFATTGVDALMAAAGLTAGAFYAHFASKSELLSALVERELKRSQRMFAVDSDAALEAAIGAYLSPQHVERPRKGCPLPTLSSEVARADDTVRSTYARGLAEVVQQLAQRAGSEEKAWPMVAQAVGAVTLARALPAGRARKTLLDSVRDQVIAALRQPEGETAPPTSPSRPGRASPRKPSRLRSHPNS</sequence>
<name>A0A4R7NX89_9GAMM</name>
<organism evidence="7 8">
    <name type="scientific">Panacagrimonas perspica</name>
    <dbReference type="NCBI Taxonomy" id="381431"/>
    <lineage>
        <taxon>Bacteria</taxon>
        <taxon>Pseudomonadati</taxon>
        <taxon>Pseudomonadota</taxon>
        <taxon>Gammaproteobacteria</taxon>
        <taxon>Nevskiales</taxon>
        <taxon>Nevskiaceae</taxon>
        <taxon>Panacagrimonas</taxon>
    </lineage>
</organism>
<reference evidence="7 8" key="1">
    <citation type="submission" date="2019-03" db="EMBL/GenBank/DDBJ databases">
        <title>Genomic Encyclopedia of Type Strains, Phase IV (KMG-IV): sequencing the most valuable type-strain genomes for metagenomic binning, comparative biology and taxonomic classification.</title>
        <authorList>
            <person name="Goeker M."/>
        </authorList>
    </citation>
    <scope>NUCLEOTIDE SEQUENCE [LARGE SCALE GENOMIC DNA]</scope>
    <source>
        <strain evidence="7 8">DSM 26377</strain>
    </source>
</reference>
<dbReference type="PRINTS" id="PR00455">
    <property type="entry name" value="HTHTETR"/>
</dbReference>
<proteinExistence type="predicted"/>
<evidence type="ECO:0000256" key="2">
    <source>
        <dbReference type="ARBA" id="ARBA00023125"/>
    </source>
</evidence>
<dbReference type="InterPro" id="IPR009057">
    <property type="entry name" value="Homeodomain-like_sf"/>
</dbReference>
<feature type="domain" description="HTH tetR-type" evidence="6">
    <location>
        <begin position="9"/>
        <end position="69"/>
    </location>
</feature>
<dbReference type="InterPro" id="IPR036271">
    <property type="entry name" value="Tet_transcr_reg_TetR-rel_C_sf"/>
</dbReference>
<evidence type="ECO:0000256" key="1">
    <source>
        <dbReference type="ARBA" id="ARBA00023015"/>
    </source>
</evidence>